<sequence>MNRRILFLPLCATFLSFAPVSIAQNDQVPASAASAPVSASPPEDRPYRFAFNIVDFQHRYENKGEYGFVTADGMYHETAYGTDKNDNFVVTRTRYGRIKTLKDAQGILKNRAKGGRKLVEAIARACGACRRIGLGMDKAADVQGEARGGAIAAKPATSDPLLERVRGTLIEKKRDDASGRERSKSFKDARGSRRGKGLTVRNVIEARNSTKGLVPREWNNSSNGDNEDVRYRFNYTISSHGHREDGYVSGKKDERPGGEEKGRANEFRHQPNVSTFVNATNDESQRLKGSLFLWY</sequence>
<feature type="region of interest" description="Disordered" evidence="1">
    <location>
        <begin position="241"/>
        <end position="271"/>
    </location>
</feature>
<feature type="compositionally biased region" description="Basic and acidic residues" evidence="1">
    <location>
        <begin position="241"/>
        <end position="269"/>
    </location>
</feature>
<feature type="region of interest" description="Disordered" evidence="1">
    <location>
        <begin position="172"/>
        <end position="197"/>
    </location>
</feature>
<evidence type="ECO:0000256" key="2">
    <source>
        <dbReference type="SAM" id="SignalP"/>
    </source>
</evidence>
<keyword evidence="4" id="KW-1185">Reference proteome</keyword>
<feature type="chain" id="PRO_5044659984" evidence="2">
    <location>
        <begin position="24"/>
        <end position="295"/>
    </location>
</feature>
<accession>A0A7M7IM04</accession>
<dbReference type="OrthoDB" id="6362401at2759"/>
<reference evidence="3" key="1">
    <citation type="submission" date="2021-01" db="UniProtKB">
        <authorList>
            <consortium name="EnsemblMetazoa"/>
        </authorList>
    </citation>
    <scope>IDENTIFICATION</scope>
    <source>
        <strain evidence="3">DH4</strain>
    </source>
</reference>
<dbReference type="RefSeq" id="XP_016771559.2">
    <property type="nucleotide sequence ID" value="XM_016916070.2"/>
</dbReference>
<accession>A0A8B7KPR2</accession>
<dbReference type="EnsemblMetazoa" id="XM_016916070">
    <property type="protein sequence ID" value="XP_016771559"/>
    <property type="gene ID" value="LOC107963969"/>
</dbReference>
<protein>
    <submittedName>
        <fullName evidence="5">Uncharacterized protein LOC107963969</fullName>
    </submittedName>
</protein>
<dbReference type="AlphaFoldDB" id="A0A7M7IM04"/>
<dbReference type="KEGG" id="ame:107963969"/>
<proteinExistence type="predicted"/>
<dbReference type="GeneID" id="107963969"/>
<evidence type="ECO:0000313" key="3">
    <source>
        <dbReference type="EnsemblMetazoa" id="XP_016771559"/>
    </source>
</evidence>
<evidence type="ECO:0000313" key="4">
    <source>
        <dbReference type="Proteomes" id="UP000005203"/>
    </source>
</evidence>
<evidence type="ECO:0000256" key="1">
    <source>
        <dbReference type="SAM" id="MobiDB-lite"/>
    </source>
</evidence>
<name>A0A7M7IM04_APIME</name>
<feature type="compositionally biased region" description="Basic and acidic residues" evidence="1">
    <location>
        <begin position="172"/>
        <end position="191"/>
    </location>
</feature>
<keyword evidence="2" id="KW-0732">Signal</keyword>
<organism evidence="3">
    <name type="scientific">Apis mellifera</name>
    <name type="common">Honeybee</name>
    <dbReference type="NCBI Taxonomy" id="7460"/>
    <lineage>
        <taxon>Eukaryota</taxon>
        <taxon>Metazoa</taxon>
        <taxon>Ecdysozoa</taxon>
        <taxon>Arthropoda</taxon>
        <taxon>Hexapoda</taxon>
        <taxon>Insecta</taxon>
        <taxon>Pterygota</taxon>
        <taxon>Neoptera</taxon>
        <taxon>Endopterygota</taxon>
        <taxon>Hymenoptera</taxon>
        <taxon>Apocrita</taxon>
        <taxon>Aculeata</taxon>
        <taxon>Apoidea</taxon>
        <taxon>Anthophila</taxon>
        <taxon>Apidae</taxon>
        <taxon>Apis</taxon>
    </lineage>
</organism>
<feature type="signal peptide" evidence="2">
    <location>
        <begin position="1"/>
        <end position="23"/>
    </location>
</feature>
<evidence type="ECO:0000313" key="5">
    <source>
        <dbReference type="RefSeq" id="XP_016771559.2"/>
    </source>
</evidence>
<reference evidence="5" key="2">
    <citation type="submission" date="2025-04" db="UniProtKB">
        <authorList>
            <consortium name="RefSeq"/>
        </authorList>
    </citation>
    <scope>IDENTIFICATION</scope>
    <source>
        <strain evidence="5">DH4</strain>
        <tissue evidence="5">Whole body</tissue>
    </source>
</reference>
<gene>
    <name evidence="5" type="primary">LOC107963969</name>
</gene>
<dbReference type="Proteomes" id="UP000005203">
    <property type="component" value="Linkage group LG14"/>
</dbReference>